<dbReference type="Pfam" id="PF01850">
    <property type="entry name" value="PIN"/>
    <property type="match status" value="1"/>
</dbReference>
<dbReference type="RefSeq" id="WP_190829294.1">
    <property type="nucleotide sequence ID" value="NZ_JACXAE010000054.1"/>
</dbReference>
<dbReference type="InterPro" id="IPR002716">
    <property type="entry name" value="PIN_dom"/>
</dbReference>
<evidence type="ECO:0000259" key="1">
    <source>
        <dbReference type="SMART" id="SM00670"/>
    </source>
</evidence>
<accession>A0A8J6XG17</accession>
<evidence type="ECO:0000313" key="3">
    <source>
        <dbReference type="Proteomes" id="UP000629098"/>
    </source>
</evidence>
<dbReference type="AlphaFoldDB" id="A0A8J6XG17"/>
<comment type="caution">
    <text evidence="2">The sequence shown here is derived from an EMBL/GenBank/DDBJ whole genome shotgun (WGS) entry which is preliminary data.</text>
</comment>
<reference evidence="2" key="1">
    <citation type="submission" date="2020-09" db="EMBL/GenBank/DDBJ databases">
        <title>Iningainema tapete sp. nov. (Scytonemataceae, Cyanobacteria) from greenhouses in central Florida (USA) produces two types of nodularin with biosynthetic potential for microcystin-LR and anabaenopeptins.</title>
        <authorList>
            <person name="Berthold D.E."/>
            <person name="Lefler F.W."/>
            <person name="Huang I.-S."/>
            <person name="Abdulla H."/>
            <person name="Zimba P.V."/>
            <person name="Laughinghouse H.D. IV."/>
        </authorList>
    </citation>
    <scope>NUCLEOTIDE SEQUENCE</scope>
    <source>
        <strain evidence="2">BLCCT55</strain>
    </source>
</reference>
<dbReference type="SUPFAM" id="SSF88723">
    <property type="entry name" value="PIN domain-like"/>
    <property type="match status" value="1"/>
</dbReference>
<keyword evidence="3" id="KW-1185">Reference proteome</keyword>
<evidence type="ECO:0000313" key="2">
    <source>
        <dbReference type="EMBL" id="MBD2773453.1"/>
    </source>
</evidence>
<dbReference type="InterPro" id="IPR029060">
    <property type="entry name" value="PIN-like_dom_sf"/>
</dbReference>
<organism evidence="2 3">
    <name type="scientific">Iningainema tapete BLCC-T55</name>
    <dbReference type="NCBI Taxonomy" id="2748662"/>
    <lineage>
        <taxon>Bacteria</taxon>
        <taxon>Bacillati</taxon>
        <taxon>Cyanobacteriota</taxon>
        <taxon>Cyanophyceae</taxon>
        <taxon>Nostocales</taxon>
        <taxon>Scytonemataceae</taxon>
        <taxon>Iningainema tapete</taxon>
    </lineage>
</organism>
<gene>
    <name evidence="2" type="ORF">ICL16_15570</name>
</gene>
<dbReference type="CDD" id="cd09854">
    <property type="entry name" value="PIN_VapC-like"/>
    <property type="match status" value="1"/>
</dbReference>
<dbReference type="Gene3D" id="3.40.50.1010">
    <property type="entry name" value="5'-nuclease"/>
    <property type="match status" value="1"/>
</dbReference>
<proteinExistence type="predicted"/>
<dbReference type="SMART" id="SM00670">
    <property type="entry name" value="PINc"/>
    <property type="match status" value="1"/>
</dbReference>
<dbReference type="Proteomes" id="UP000629098">
    <property type="component" value="Unassembled WGS sequence"/>
</dbReference>
<name>A0A8J6XG17_9CYAN</name>
<feature type="domain" description="PIN" evidence="1">
    <location>
        <begin position="19"/>
        <end position="134"/>
    </location>
</feature>
<sequence length="154" mass="17711">MNKKSSMNNKSTLSSITKLKVFLDTSVFVRLLSGHKELLKLFSEKILSQVTYVTSPIVFQELILAASRTNKQVDLDSIIPYVDIVNPNIFDKSFQKELQNFRNRVAHSNDVLIMSTVREVNSDYLLTYDQILIKESADKKYKAMPPEEFLSMIE</sequence>
<dbReference type="EMBL" id="JACXAE010000054">
    <property type="protein sequence ID" value="MBD2773453.1"/>
    <property type="molecule type" value="Genomic_DNA"/>
</dbReference>
<protein>
    <submittedName>
        <fullName evidence="2">PIN domain-containing protein</fullName>
    </submittedName>
</protein>